<feature type="region of interest" description="Disordered" evidence="1">
    <location>
        <begin position="1"/>
        <end position="21"/>
    </location>
</feature>
<protein>
    <submittedName>
        <fullName evidence="2">Uncharacterized protein</fullName>
    </submittedName>
</protein>
<sequence>MMCSVTNSTDPRPARIPGYDGGPLTHQPELLGEPLFWLGHPASCAHHEEAESLLFGADHEAAGAFHLNLWERAEWPAFTVPLAGDHRLHVVHRTLRDDTGVDYLLHRPGWDLATLLARDDGHFMGPGLSWHELVTAADNALPGGSTTDPHARLLLLLPAFGDDEVPDEALGRLTAALRARTGVDAPEPLAAALLEGQGAPGPARWTTTGQGATVNDGEHSFRNPANPFALTADRLARVATALAPPGKTA</sequence>
<organism evidence="2 3">
    <name type="scientific">Streptomyces diacarni</name>
    <dbReference type="NCBI Taxonomy" id="2800381"/>
    <lineage>
        <taxon>Bacteria</taxon>
        <taxon>Bacillati</taxon>
        <taxon>Actinomycetota</taxon>
        <taxon>Actinomycetes</taxon>
        <taxon>Kitasatosporales</taxon>
        <taxon>Streptomycetaceae</taxon>
        <taxon>Streptomyces</taxon>
    </lineage>
</organism>
<reference evidence="2 3" key="1">
    <citation type="submission" date="2018-06" db="EMBL/GenBank/DDBJ databases">
        <title>Streptomyces reniochalinae sp. nov. and Streptomyces diacarnus sp. nov. from marine sponges.</title>
        <authorList>
            <person name="Li L."/>
        </authorList>
    </citation>
    <scope>NUCLEOTIDE SEQUENCE [LARGE SCALE GENOMIC DNA]</scope>
    <source>
        <strain evidence="2 3">LHW51701</strain>
    </source>
</reference>
<gene>
    <name evidence="2" type="ORF">DTL70_10300</name>
</gene>
<keyword evidence="3" id="KW-1185">Reference proteome</keyword>
<dbReference type="Proteomes" id="UP000252914">
    <property type="component" value="Unassembled WGS sequence"/>
</dbReference>
<evidence type="ECO:0000313" key="2">
    <source>
        <dbReference type="EMBL" id="RCG24726.1"/>
    </source>
</evidence>
<dbReference type="EMBL" id="QOIN01000039">
    <property type="protein sequence ID" value="RCG24726.1"/>
    <property type="molecule type" value="Genomic_DNA"/>
</dbReference>
<feature type="compositionally biased region" description="Polar residues" evidence="1">
    <location>
        <begin position="1"/>
        <end position="10"/>
    </location>
</feature>
<dbReference type="AlphaFoldDB" id="A0A367F305"/>
<accession>A0A367F305</accession>
<evidence type="ECO:0000313" key="3">
    <source>
        <dbReference type="Proteomes" id="UP000252914"/>
    </source>
</evidence>
<evidence type="ECO:0000256" key="1">
    <source>
        <dbReference type="SAM" id="MobiDB-lite"/>
    </source>
</evidence>
<proteinExistence type="predicted"/>
<name>A0A367F305_9ACTN</name>
<comment type="caution">
    <text evidence="2">The sequence shown here is derived from an EMBL/GenBank/DDBJ whole genome shotgun (WGS) entry which is preliminary data.</text>
</comment>